<dbReference type="EMBL" id="BMAR01000049">
    <property type="protein sequence ID" value="GFR51370.1"/>
    <property type="molecule type" value="Genomic_DNA"/>
</dbReference>
<organism evidence="1 2">
    <name type="scientific">Astrephomene gubernaculifera</name>
    <dbReference type="NCBI Taxonomy" id="47775"/>
    <lineage>
        <taxon>Eukaryota</taxon>
        <taxon>Viridiplantae</taxon>
        <taxon>Chlorophyta</taxon>
        <taxon>core chlorophytes</taxon>
        <taxon>Chlorophyceae</taxon>
        <taxon>CS clade</taxon>
        <taxon>Chlamydomonadales</taxon>
        <taxon>Astrephomenaceae</taxon>
        <taxon>Astrephomene</taxon>
    </lineage>
</organism>
<comment type="caution">
    <text evidence="1">The sequence shown here is derived from an EMBL/GenBank/DDBJ whole genome shotgun (WGS) entry which is preliminary data.</text>
</comment>
<gene>
    <name evidence="1" type="ORF">Agub_g13795</name>
</gene>
<dbReference type="Proteomes" id="UP001054857">
    <property type="component" value="Unassembled WGS sequence"/>
</dbReference>
<proteinExistence type="predicted"/>
<name>A0AAD3E0C4_9CHLO</name>
<keyword evidence="2" id="KW-1185">Reference proteome</keyword>
<reference evidence="1 2" key="1">
    <citation type="journal article" date="2021" name="Sci. Rep.">
        <title>Genome sequencing of the multicellular alga Astrephomene provides insights into convergent evolution of germ-soma differentiation.</title>
        <authorList>
            <person name="Yamashita S."/>
            <person name="Yamamoto K."/>
            <person name="Matsuzaki R."/>
            <person name="Suzuki S."/>
            <person name="Yamaguchi H."/>
            <person name="Hirooka S."/>
            <person name="Minakuchi Y."/>
            <person name="Miyagishima S."/>
            <person name="Kawachi M."/>
            <person name="Toyoda A."/>
            <person name="Nozaki H."/>
        </authorList>
    </citation>
    <scope>NUCLEOTIDE SEQUENCE [LARGE SCALE GENOMIC DNA]</scope>
    <source>
        <strain evidence="1 2">NIES-4017</strain>
    </source>
</reference>
<accession>A0AAD3E0C4</accession>
<dbReference type="AlphaFoldDB" id="A0AAD3E0C4"/>
<sequence>SSPSAWPGQQQLLGAELRHWARLAHLQLLSSSRQLVAQLAPLLGPGEQLGQIFECRISRQVPPPPAAMATIVASATAGVGGASAAGVTAPAVAPSLARAAAAAAAGQLQTAVDVIDYVIAR</sequence>
<protein>
    <submittedName>
        <fullName evidence="1">Uncharacterized protein</fullName>
    </submittedName>
</protein>
<feature type="non-terminal residue" evidence="1">
    <location>
        <position position="1"/>
    </location>
</feature>
<feature type="non-terminal residue" evidence="1">
    <location>
        <position position="121"/>
    </location>
</feature>
<evidence type="ECO:0000313" key="2">
    <source>
        <dbReference type="Proteomes" id="UP001054857"/>
    </source>
</evidence>
<evidence type="ECO:0000313" key="1">
    <source>
        <dbReference type="EMBL" id="GFR51370.1"/>
    </source>
</evidence>